<dbReference type="HOGENOM" id="CLU_039068_4_0_11"/>
<feature type="domain" description="Methyltransferase" evidence="1">
    <location>
        <begin position="46"/>
        <end position="148"/>
    </location>
</feature>
<dbReference type="Gene3D" id="3.40.50.150">
    <property type="entry name" value="Vaccinia Virus protein VP39"/>
    <property type="match status" value="1"/>
</dbReference>
<dbReference type="InterPro" id="IPR029063">
    <property type="entry name" value="SAM-dependent_MTases_sf"/>
</dbReference>
<dbReference type="PROSITE" id="PS51683">
    <property type="entry name" value="SAM_OMT_II"/>
    <property type="match status" value="1"/>
</dbReference>
<dbReference type="SUPFAM" id="SSF53335">
    <property type="entry name" value="S-adenosyl-L-methionine-dependent methyltransferases"/>
    <property type="match status" value="1"/>
</dbReference>
<name>L1MH10_9CORY</name>
<dbReference type="InterPro" id="IPR016461">
    <property type="entry name" value="COMT-like"/>
</dbReference>
<dbReference type="EMBL" id="AMEM01000018">
    <property type="protein sequence ID" value="EKX90310.1"/>
    <property type="molecule type" value="Genomic_DNA"/>
</dbReference>
<keyword evidence="2" id="KW-0808">Transferase</keyword>
<evidence type="ECO:0000259" key="1">
    <source>
        <dbReference type="Pfam" id="PF13649"/>
    </source>
</evidence>
<dbReference type="PANTHER" id="PTHR42912:SF95">
    <property type="entry name" value="METHYLTRANSFERASE TYPE 11 DOMAIN-CONTAINING PROTEIN"/>
    <property type="match status" value="1"/>
</dbReference>
<dbReference type="eggNOG" id="COG2226">
    <property type="taxonomic scope" value="Bacteria"/>
</dbReference>
<organism evidence="2 3">
    <name type="scientific">Corynebacterium durum F0235</name>
    <dbReference type="NCBI Taxonomy" id="1035195"/>
    <lineage>
        <taxon>Bacteria</taxon>
        <taxon>Bacillati</taxon>
        <taxon>Actinomycetota</taxon>
        <taxon>Actinomycetes</taxon>
        <taxon>Mycobacteriales</taxon>
        <taxon>Corynebacteriaceae</taxon>
        <taxon>Corynebacterium</taxon>
    </lineage>
</organism>
<keyword evidence="3" id="KW-1185">Reference proteome</keyword>
<dbReference type="Proteomes" id="UP000010445">
    <property type="component" value="Unassembled WGS sequence"/>
</dbReference>
<dbReference type="PANTHER" id="PTHR42912">
    <property type="entry name" value="METHYLTRANSFERASE"/>
    <property type="match status" value="1"/>
</dbReference>
<accession>L1MH10</accession>
<dbReference type="Pfam" id="PF13649">
    <property type="entry name" value="Methyltransf_25"/>
    <property type="match status" value="1"/>
</dbReference>
<evidence type="ECO:0000313" key="3">
    <source>
        <dbReference type="Proteomes" id="UP000010445"/>
    </source>
</evidence>
<reference evidence="2 3" key="1">
    <citation type="submission" date="2012-05" db="EMBL/GenBank/DDBJ databases">
        <authorList>
            <person name="Weinstock G."/>
            <person name="Sodergren E."/>
            <person name="Lobos E.A."/>
            <person name="Fulton L."/>
            <person name="Fulton R."/>
            <person name="Courtney L."/>
            <person name="Fronick C."/>
            <person name="O'Laughlin M."/>
            <person name="Godfrey J."/>
            <person name="Wilson R.M."/>
            <person name="Miner T."/>
            <person name="Farmer C."/>
            <person name="Delehaunty K."/>
            <person name="Cordes M."/>
            <person name="Minx P."/>
            <person name="Tomlinson C."/>
            <person name="Chen J."/>
            <person name="Wollam A."/>
            <person name="Pepin K.H."/>
            <person name="Bhonagiri V."/>
            <person name="Zhang X."/>
            <person name="Suruliraj S."/>
            <person name="Warren W."/>
            <person name="Mitreva M."/>
            <person name="Mardis E.R."/>
            <person name="Wilson R.K."/>
        </authorList>
    </citation>
    <scope>NUCLEOTIDE SEQUENCE [LARGE SCALE GENOMIC DNA]</scope>
    <source>
        <strain evidence="2 3">F0235</strain>
    </source>
</reference>
<dbReference type="RefSeq" id="WP_006063754.1">
    <property type="nucleotide sequence ID" value="NZ_KB290831.1"/>
</dbReference>
<dbReference type="CDD" id="cd02440">
    <property type="entry name" value="AdoMet_MTases"/>
    <property type="match status" value="1"/>
</dbReference>
<evidence type="ECO:0000313" key="2">
    <source>
        <dbReference type="EMBL" id="EKX90310.1"/>
    </source>
</evidence>
<dbReference type="InterPro" id="IPR050508">
    <property type="entry name" value="Methyltransf_Superfamily"/>
</dbReference>
<dbReference type="InterPro" id="IPR041698">
    <property type="entry name" value="Methyltransf_25"/>
</dbReference>
<dbReference type="PATRIC" id="fig|1035195.3.peg.1374"/>
<sequence length="267" mass="29338">MSDSTSSKPLAGHWLLAKVGKKVLRPGGLETTRWLIEQLPIRDQRVVEFAPGLGVTAQEILQKKPSTYTGVDADPHAVDTTKQTLAGIVEKSPTSPANVEIINGSAAETGLPDDSADIVVGEAMLTMQTDKHKLEIMQEAARILAPGGYYAIHELGLTPDELDSEVKTEIQRALARAIKVNARPLTTAEWTEIAEQAGFTVVGVYHAPMALLEPRRMIADEGPLRTAKIVFNILRQPDIRRRILTMRNTFREHANHMNAIGMVLKRN</sequence>
<protein>
    <submittedName>
        <fullName evidence="2">Methyltransferase domain protein</fullName>
    </submittedName>
</protein>
<gene>
    <name evidence="2" type="ORF">HMPREF9997_01525</name>
</gene>
<dbReference type="AlphaFoldDB" id="L1MH10"/>
<dbReference type="GO" id="GO:0032259">
    <property type="term" value="P:methylation"/>
    <property type="evidence" value="ECO:0007669"/>
    <property type="project" value="UniProtKB-KW"/>
</dbReference>
<dbReference type="STRING" id="1035195.HMPREF9997_01525"/>
<keyword evidence="2" id="KW-0489">Methyltransferase</keyword>
<proteinExistence type="predicted"/>
<dbReference type="GO" id="GO:0008168">
    <property type="term" value="F:methyltransferase activity"/>
    <property type="evidence" value="ECO:0007669"/>
    <property type="project" value="UniProtKB-KW"/>
</dbReference>
<comment type="caution">
    <text evidence="2">The sequence shown here is derived from an EMBL/GenBank/DDBJ whole genome shotgun (WGS) entry which is preliminary data.</text>
</comment>